<keyword evidence="1 2" id="KW-0238">DNA-binding</keyword>
<organism evidence="4 5">
    <name type="scientific">Anaerobutyricum hallii</name>
    <dbReference type="NCBI Taxonomy" id="39488"/>
    <lineage>
        <taxon>Bacteria</taxon>
        <taxon>Bacillati</taxon>
        <taxon>Bacillota</taxon>
        <taxon>Clostridia</taxon>
        <taxon>Lachnospirales</taxon>
        <taxon>Lachnospiraceae</taxon>
        <taxon>Anaerobutyricum</taxon>
    </lineage>
</organism>
<evidence type="ECO:0000256" key="2">
    <source>
        <dbReference type="PROSITE-ProRule" id="PRU00335"/>
    </source>
</evidence>
<dbReference type="PANTHER" id="PTHR43479:SF11">
    <property type="entry name" value="ACREF_ENVCD OPERON REPRESSOR-RELATED"/>
    <property type="match status" value="1"/>
</dbReference>
<sequence>MASRYEKEDSKRRILSACVQLFLEKGYQKTTTVEILKKAGVTPSTFYNIYHTKGSILTELTEFMFGNQFNISGKIVGEETNPVLLYAVETCLQLTLAELNENLREIYVEAYTVPENIELIHKKTAVQLQKIFAPYLPDYSASDFYEMEIGTAAFMRGYMARPCDMYFTLERKLARFLSMSLSVFKVPQEEQEAILSYIENLNIREIANKVMQQLFVTLEMKYEFTLTN</sequence>
<dbReference type="EMBL" id="CYYC01000031">
    <property type="protein sequence ID" value="CUN11401.1"/>
    <property type="molecule type" value="Genomic_DNA"/>
</dbReference>
<evidence type="ECO:0000256" key="1">
    <source>
        <dbReference type="ARBA" id="ARBA00023125"/>
    </source>
</evidence>
<dbReference type="InterPro" id="IPR001647">
    <property type="entry name" value="HTH_TetR"/>
</dbReference>
<dbReference type="PROSITE" id="PS50977">
    <property type="entry name" value="HTH_TETR_2"/>
    <property type="match status" value="1"/>
</dbReference>
<evidence type="ECO:0000259" key="3">
    <source>
        <dbReference type="PROSITE" id="PS50977"/>
    </source>
</evidence>
<evidence type="ECO:0000313" key="5">
    <source>
        <dbReference type="Proteomes" id="UP000095390"/>
    </source>
</evidence>
<dbReference type="Pfam" id="PF00440">
    <property type="entry name" value="TetR_N"/>
    <property type="match status" value="1"/>
</dbReference>
<dbReference type="RefSeq" id="WP_055183114.1">
    <property type="nucleotide sequence ID" value="NZ_CYYC01000031.1"/>
</dbReference>
<feature type="domain" description="HTH tetR-type" evidence="3">
    <location>
        <begin position="8"/>
        <end position="68"/>
    </location>
</feature>
<dbReference type="OrthoDB" id="9814200at2"/>
<proteinExistence type="predicted"/>
<accession>A0A173U8X3</accession>
<dbReference type="PRINTS" id="PR00455">
    <property type="entry name" value="HTHTETR"/>
</dbReference>
<name>A0A173U8X3_9FIRM</name>
<feature type="DNA-binding region" description="H-T-H motif" evidence="2">
    <location>
        <begin position="31"/>
        <end position="50"/>
    </location>
</feature>
<dbReference type="SUPFAM" id="SSF46689">
    <property type="entry name" value="Homeodomain-like"/>
    <property type="match status" value="1"/>
</dbReference>
<reference evidence="4 5" key="1">
    <citation type="submission" date="2015-09" db="EMBL/GenBank/DDBJ databases">
        <authorList>
            <consortium name="Pathogen Informatics"/>
        </authorList>
    </citation>
    <scope>NUCLEOTIDE SEQUENCE [LARGE SCALE GENOMIC DNA]</scope>
    <source>
        <strain evidence="4 5">2789STDY5834966</strain>
    </source>
</reference>
<dbReference type="InterPro" id="IPR009057">
    <property type="entry name" value="Homeodomain-like_sf"/>
</dbReference>
<gene>
    <name evidence="4" type="ORF">ERS852578_02265</name>
</gene>
<dbReference type="InterPro" id="IPR050624">
    <property type="entry name" value="HTH-type_Tx_Regulator"/>
</dbReference>
<dbReference type="Gene3D" id="1.10.357.10">
    <property type="entry name" value="Tetracycline Repressor, domain 2"/>
    <property type="match status" value="1"/>
</dbReference>
<dbReference type="AlphaFoldDB" id="A0A173U8X3"/>
<protein>
    <submittedName>
        <fullName evidence="4">Mycofactocin system transcriptional regulator</fullName>
    </submittedName>
</protein>
<dbReference type="GO" id="GO:0003677">
    <property type="term" value="F:DNA binding"/>
    <property type="evidence" value="ECO:0007669"/>
    <property type="project" value="UniProtKB-UniRule"/>
</dbReference>
<dbReference type="Proteomes" id="UP000095390">
    <property type="component" value="Unassembled WGS sequence"/>
</dbReference>
<evidence type="ECO:0000313" key="4">
    <source>
        <dbReference type="EMBL" id="CUN11401.1"/>
    </source>
</evidence>
<dbReference type="PANTHER" id="PTHR43479">
    <property type="entry name" value="ACREF/ENVCD OPERON REPRESSOR-RELATED"/>
    <property type="match status" value="1"/>
</dbReference>